<feature type="region of interest" description="Disordered" evidence="1">
    <location>
        <begin position="38"/>
        <end position="111"/>
    </location>
</feature>
<feature type="compositionally biased region" description="Low complexity" evidence="1">
    <location>
        <begin position="71"/>
        <end position="95"/>
    </location>
</feature>
<evidence type="ECO:0000256" key="1">
    <source>
        <dbReference type="SAM" id="MobiDB-lite"/>
    </source>
</evidence>
<feature type="non-terminal residue" evidence="2">
    <location>
        <position position="198"/>
    </location>
</feature>
<feature type="compositionally biased region" description="Pro residues" evidence="1">
    <location>
        <begin position="96"/>
        <end position="106"/>
    </location>
</feature>
<evidence type="ECO:0000313" key="2">
    <source>
        <dbReference type="EMBL" id="RBI82970.1"/>
    </source>
</evidence>
<evidence type="ECO:0000313" key="3">
    <source>
        <dbReference type="Proteomes" id="UP000253370"/>
    </source>
</evidence>
<accession>A0A365U4V1</accession>
<feature type="region of interest" description="Disordered" evidence="1">
    <location>
        <begin position="179"/>
        <end position="198"/>
    </location>
</feature>
<comment type="caution">
    <text evidence="2">The sequence shown here is derived from an EMBL/GenBank/DDBJ whole genome shotgun (WGS) entry which is preliminary data.</text>
</comment>
<dbReference type="EMBL" id="QNTQ01000024">
    <property type="protein sequence ID" value="RBI82970.1"/>
    <property type="molecule type" value="Genomic_DNA"/>
</dbReference>
<name>A0A365U4V1_9RHOB</name>
<gene>
    <name evidence="2" type="ORF">DRV85_17540</name>
</gene>
<dbReference type="AlphaFoldDB" id="A0A365U4V1"/>
<reference evidence="2 3" key="1">
    <citation type="submission" date="2018-07" db="EMBL/GenBank/DDBJ databases">
        <title>Rhodosalinus sp. strain E84T genomic sequence and assembly.</title>
        <authorList>
            <person name="Liu Z.-W."/>
            <person name="Lu D.-C."/>
        </authorList>
    </citation>
    <scope>NUCLEOTIDE SEQUENCE [LARGE SCALE GENOMIC DNA]</scope>
    <source>
        <strain evidence="2 3">E84</strain>
    </source>
</reference>
<dbReference type="Proteomes" id="UP000253370">
    <property type="component" value="Unassembled WGS sequence"/>
</dbReference>
<sequence>MSEKGGLAGGATLAVGAATGALALVVGLYAAGVLSPERGREAPQADVAGAEPAPESPAAPQPDGVEDADATADAAPEPETAQTSAPAAEAETAAAEPPPTPAPPFAPNFDLVRVEPDGTAQIAGRAAPSAQVSILLDGEEVARAEADPSGAFFSFLDLAPSDRARVLSLEALQDGMPVPSEDQVILTPPETPREPQVA</sequence>
<organism evidence="2 3">
    <name type="scientific">Rhodosalinus halophilus</name>
    <dbReference type="NCBI Taxonomy" id="2259333"/>
    <lineage>
        <taxon>Bacteria</taxon>
        <taxon>Pseudomonadati</taxon>
        <taxon>Pseudomonadota</taxon>
        <taxon>Alphaproteobacteria</taxon>
        <taxon>Rhodobacterales</taxon>
        <taxon>Paracoccaceae</taxon>
        <taxon>Rhodosalinus</taxon>
    </lineage>
</organism>
<protein>
    <submittedName>
        <fullName evidence="2">Uncharacterized protein</fullName>
    </submittedName>
</protein>
<proteinExistence type="predicted"/>
<keyword evidence="3" id="KW-1185">Reference proteome</keyword>